<keyword evidence="3" id="KW-1185">Reference proteome</keyword>
<dbReference type="AlphaFoldDB" id="A0A7X5U710"/>
<keyword evidence="1" id="KW-0812">Transmembrane</keyword>
<proteinExistence type="predicted"/>
<evidence type="ECO:0000256" key="1">
    <source>
        <dbReference type="SAM" id="Phobius"/>
    </source>
</evidence>
<keyword evidence="1" id="KW-1133">Transmembrane helix</keyword>
<evidence type="ECO:0008006" key="4">
    <source>
        <dbReference type="Google" id="ProtNLM"/>
    </source>
</evidence>
<accession>A0A7X5U710</accession>
<feature type="transmembrane region" description="Helical" evidence="1">
    <location>
        <begin position="34"/>
        <end position="52"/>
    </location>
</feature>
<feature type="transmembrane region" description="Helical" evidence="1">
    <location>
        <begin position="59"/>
        <end position="81"/>
    </location>
</feature>
<keyword evidence="1" id="KW-0472">Membrane</keyword>
<name>A0A7X5U710_9GAMM</name>
<gene>
    <name evidence="2" type="ORF">HBF25_01195</name>
</gene>
<dbReference type="RefSeq" id="WP_166945781.1">
    <property type="nucleotide sequence ID" value="NZ_JAARLZ010000001.1"/>
</dbReference>
<evidence type="ECO:0000313" key="3">
    <source>
        <dbReference type="Proteomes" id="UP000490980"/>
    </source>
</evidence>
<dbReference type="Proteomes" id="UP000490980">
    <property type="component" value="Unassembled WGS sequence"/>
</dbReference>
<organism evidence="2 3">
    <name type="scientific">Luteibacter anthropi</name>
    <dbReference type="NCBI Taxonomy" id="564369"/>
    <lineage>
        <taxon>Bacteria</taxon>
        <taxon>Pseudomonadati</taxon>
        <taxon>Pseudomonadota</taxon>
        <taxon>Gammaproteobacteria</taxon>
        <taxon>Lysobacterales</taxon>
        <taxon>Rhodanobacteraceae</taxon>
        <taxon>Luteibacter</taxon>
    </lineage>
</organism>
<protein>
    <recommendedName>
        <fullName evidence="4">DUF3325 domain-containing protein</fullName>
    </recommendedName>
</protein>
<sequence length="89" mass="9640">MNLLGCAAAFVAMLLVYLASPNQRAMARPLGRAARWLAGVFAVLALVAWVAGETTLPGIFSALTALMFGAVVFPYLCWWLRPAGERRSR</sequence>
<dbReference type="EMBL" id="JAARLZ010000001">
    <property type="protein sequence ID" value="NII04996.1"/>
    <property type="molecule type" value="Genomic_DNA"/>
</dbReference>
<evidence type="ECO:0000313" key="2">
    <source>
        <dbReference type="EMBL" id="NII04996.1"/>
    </source>
</evidence>
<comment type="caution">
    <text evidence="2">The sequence shown here is derived from an EMBL/GenBank/DDBJ whole genome shotgun (WGS) entry which is preliminary data.</text>
</comment>
<reference evidence="2 3" key="1">
    <citation type="submission" date="2020-03" db="EMBL/GenBank/DDBJ databases">
        <authorList>
            <person name="Lai Q."/>
        </authorList>
    </citation>
    <scope>NUCLEOTIDE SEQUENCE [LARGE SCALE GENOMIC DNA]</scope>
    <source>
        <strain evidence="2 3">CCUG 25036</strain>
    </source>
</reference>